<dbReference type="GO" id="GO:0004222">
    <property type="term" value="F:metalloendopeptidase activity"/>
    <property type="evidence" value="ECO:0007669"/>
    <property type="project" value="InterPro"/>
</dbReference>
<dbReference type="InterPro" id="IPR000718">
    <property type="entry name" value="Peptidase_M13"/>
</dbReference>
<dbReference type="InterPro" id="IPR024079">
    <property type="entry name" value="MetalloPept_cat_dom_sf"/>
</dbReference>
<sequence length="632" mass="75078">MIKDDFYQYINNNWLNNTDIPNHESRWGTFNILAEDNLNKIKLLLEDNVNCSNPDFIKLCNLYIQSLNITNTKPKEVVKTFLDKINTINDKVQLQDFINNQFFLYGISTPVSYYVDLDLHTPYYILHVGTAGLGLPDKEYYLDDNYKDICKKYKIFMKEYLELFDLNFDIDTIFNLEKILAKNTYSAVEKRNPELMDNLYLYEDFNNNFKELNIHLLFNNLKKNNKNIGKINVLNPKFLKNNKGTGYIDLWNNLPLNIWKEYFIWLYLRKLGNYIHYDTEIKLFNFYNKDLEGIKEMKPLWKRSINKCEILLGPLLGQLYVSKYFSIDDKNKVLKIIKFIKNTFKHRLLNNEWMTSVTIDKAITKLNKMNFKIGYPDKWRDFKNYNISNKFTFFENVLICLFNDTKYYNNYIGEEKDLNQWFMNSHEVNAYYSPQLNEIVFPAGILQYPFYSSTNNIGLNFGGIGCVIGHEIIHGFDDQGRKYDGNGQLVNWWNEGDKNNFIKLTDKLVDIYSNIKIYDKNVNGKLTLGENIADLGGVNIAYYALINYLDENQNENICTKKYDCFQQFFINYANIWKCKYRKEALLKRILVDPHSPPKVRSNVILSLFKPFYKHFNITKDDKMYRDININIF</sequence>
<dbReference type="GO" id="GO:0005886">
    <property type="term" value="C:plasma membrane"/>
    <property type="evidence" value="ECO:0007669"/>
    <property type="project" value="TreeGrafter"/>
</dbReference>
<evidence type="ECO:0000256" key="6">
    <source>
        <dbReference type="ARBA" id="ARBA00022833"/>
    </source>
</evidence>
<evidence type="ECO:0000256" key="7">
    <source>
        <dbReference type="ARBA" id="ARBA00023049"/>
    </source>
</evidence>
<keyword evidence="7" id="KW-0482">Metalloprotease</keyword>
<dbReference type="PANTHER" id="PTHR11733:SF167">
    <property type="entry name" value="FI17812P1-RELATED"/>
    <property type="match status" value="1"/>
</dbReference>
<dbReference type="PROSITE" id="PS51885">
    <property type="entry name" value="NEPRILYSIN"/>
    <property type="match status" value="1"/>
</dbReference>
<proteinExistence type="inferred from homology"/>
<dbReference type="Pfam" id="PF05649">
    <property type="entry name" value="Peptidase_M13_N"/>
    <property type="match status" value="1"/>
</dbReference>
<dbReference type="AlphaFoldDB" id="A0A6C0J6C1"/>
<protein>
    <recommendedName>
        <fullName evidence="11">Peptidase M13 C-terminal domain-containing protein</fullName>
    </recommendedName>
</protein>
<evidence type="ECO:0000256" key="4">
    <source>
        <dbReference type="ARBA" id="ARBA00022723"/>
    </source>
</evidence>
<evidence type="ECO:0000256" key="2">
    <source>
        <dbReference type="ARBA" id="ARBA00007357"/>
    </source>
</evidence>
<name>A0A6C0J6C1_9ZZZZ</name>
<evidence type="ECO:0000256" key="5">
    <source>
        <dbReference type="ARBA" id="ARBA00022801"/>
    </source>
</evidence>
<dbReference type="InterPro" id="IPR008753">
    <property type="entry name" value="Peptidase_M13_N"/>
</dbReference>
<dbReference type="CDD" id="cd08662">
    <property type="entry name" value="M13"/>
    <property type="match status" value="1"/>
</dbReference>
<evidence type="ECO:0000313" key="10">
    <source>
        <dbReference type="EMBL" id="QHU00311.1"/>
    </source>
</evidence>
<keyword evidence="3" id="KW-0645">Protease</keyword>
<organism evidence="10">
    <name type="scientific">viral metagenome</name>
    <dbReference type="NCBI Taxonomy" id="1070528"/>
    <lineage>
        <taxon>unclassified sequences</taxon>
        <taxon>metagenomes</taxon>
        <taxon>organismal metagenomes</taxon>
    </lineage>
</organism>
<dbReference type="Gene3D" id="3.40.390.10">
    <property type="entry name" value="Collagenase (Catalytic Domain)"/>
    <property type="match status" value="1"/>
</dbReference>
<dbReference type="SUPFAM" id="SSF55486">
    <property type="entry name" value="Metalloproteases ('zincins'), catalytic domain"/>
    <property type="match status" value="1"/>
</dbReference>
<reference evidence="10" key="1">
    <citation type="journal article" date="2020" name="Nature">
        <title>Giant virus diversity and host interactions through global metagenomics.</title>
        <authorList>
            <person name="Schulz F."/>
            <person name="Roux S."/>
            <person name="Paez-Espino D."/>
            <person name="Jungbluth S."/>
            <person name="Walsh D.A."/>
            <person name="Denef V.J."/>
            <person name="McMahon K.D."/>
            <person name="Konstantinidis K.T."/>
            <person name="Eloe-Fadrosh E.A."/>
            <person name="Kyrpides N.C."/>
            <person name="Woyke T."/>
        </authorList>
    </citation>
    <scope>NUCLEOTIDE SEQUENCE</scope>
    <source>
        <strain evidence="10">GVMAG-M-3300025860-12</strain>
    </source>
</reference>
<evidence type="ECO:0008006" key="11">
    <source>
        <dbReference type="Google" id="ProtNLM"/>
    </source>
</evidence>
<evidence type="ECO:0000259" key="9">
    <source>
        <dbReference type="Pfam" id="PF05649"/>
    </source>
</evidence>
<comment type="cofactor">
    <cofactor evidence="1">
        <name>Zn(2+)</name>
        <dbReference type="ChEBI" id="CHEBI:29105"/>
    </cofactor>
</comment>
<keyword evidence="5" id="KW-0378">Hydrolase</keyword>
<dbReference type="GO" id="GO:0016485">
    <property type="term" value="P:protein processing"/>
    <property type="evidence" value="ECO:0007669"/>
    <property type="project" value="TreeGrafter"/>
</dbReference>
<dbReference type="Gene3D" id="1.10.1380.10">
    <property type="entry name" value="Neutral endopeptidase , domain2"/>
    <property type="match status" value="1"/>
</dbReference>
<dbReference type="GO" id="GO:0046872">
    <property type="term" value="F:metal ion binding"/>
    <property type="evidence" value="ECO:0007669"/>
    <property type="project" value="UniProtKB-KW"/>
</dbReference>
<comment type="similarity">
    <text evidence="2">Belongs to the peptidase M13 family.</text>
</comment>
<dbReference type="InterPro" id="IPR042089">
    <property type="entry name" value="Peptidase_M13_dom_2"/>
</dbReference>
<keyword evidence="4" id="KW-0479">Metal-binding</keyword>
<evidence type="ECO:0000256" key="3">
    <source>
        <dbReference type="ARBA" id="ARBA00022670"/>
    </source>
</evidence>
<dbReference type="PANTHER" id="PTHR11733">
    <property type="entry name" value="ZINC METALLOPROTEASE FAMILY M13 NEPRILYSIN-RELATED"/>
    <property type="match status" value="1"/>
</dbReference>
<accession>A0A6C0J6C1</accession>
<feature type="domain" description="Peptidase M13 N-terminal" evidence="9">
    <location>
        <begin position="3"/>
        <end position="376"/>
    </location>
</feature>
<dbReference type="Pfam" id="PF01431">
    <property type="entry name" value="Peptidase_M13"/>
    <property type="match status" value="1"/>
</dbReference>
<dbReference type="PRINTS" id="PR00786">
    <property type="entry name" value="NEPRILYSIN"/>
</dbReference>
<feature type="domain" description="Peptidase M13 C-terminal" evidence="8">
    <location>
        <begin position="429"/>
        <end position="626"/>
    </location>
</feature>
<dbReference type="InterPro" id="IPR018497">
    <property type="entry name" value="Peptidase_M13_C"/>
</dbReference>
<keyword evidence="6" id="KW-0862">Zinc</keyword>
<evidence type="ECO:0000256" key="1">
    <source>
        <dbReference type="ARBA" id="ARBA00001947"/>
    </source>
</evidence>
<dbReference type="EMBL" id="MN740325">
    <property type="protein sequence ID" value="QHU00311.1"/>
    <property type="molecule type" value="Genomic_DNA"/>
</dbReference>
<evidence type="ECO:0000259" key="8">
    <source>
        <dbReference type="Pfam" id="PF01431"/>
    </source>
</evidence>